<feature type="coiled-coil region" evidence="1">
    <location>
        <begin position="245"/>
        <end position="286"/>
    </location>
</feature>
<feature type="coiled-coil region" evidence="1">
    <location>
        <begin position="369"/>
        <end position="396"/>
    </location>
</feature>
<dbReference type="GO" id="GO:0007030">
    <property type="term" value="P:Golgi organization"/>
    <property type="evidence" value="ECO:0007669"/>
    <property type="project" value="InterPro"/>
</dbReference>
<protein>
    <recommendedName>
        <fullName evidence="5">Golgin-45</fullName>
    </recommendedName>
</protein>
<comment type="caution">
    <text evidence="3">The sequence shown here is derived from an EMBL/GenBank/DDBJ whole genome shotgun (WGS) entry which is preliminary data.</text>
</comment>
<dbReference type="AlphaFoldDB" id="A0AAW0T5Y4"/>
<dbReference type="GO" id="GO:0000139">
    <property type="term" value="C:Golgi membrane"/>
    <property type="evidence" value="ECO:0007669"/>
    <property type="project" value="TreeGrafter"/>
</dbReference>
<sequence length="550" mass="60169">MKSTSVVRYPVPGVTLHRVGSGLRSQGDGEEQAPPNTQASPETTKSLMQASPKSPKGSREARQEKEKMKEEKEKKDKCTKLDTLPPMIQDEGGSMASNKPVQNNLPEIIEIASKLTKVSIMSSPDSQLLNAAPKDLDAKKKILLIPKATTRLGISGGSTRTPAAGARSRGKRDPRFVPFEPYKGCVKPIQLRKKKKKKVGCKRKSSERMEVEGVLEKGPVEVGAGSQVVIKDAELKNAEKLGILVRDFEKERASWEERLTSLSADRKTLEEQLTALKKERGNLEGQLNVQSQVNTELKRLLVASVGEEVQGRVQCLTEDKARMASMIRHYSEKVDRDYEEKERIGIQCDVWRSKFLASSMMVDELVGMRVTLSHKLEEAEEALKVLLAEHDLARQHTLNMYRMNKQLREAFDPMAAQSGGLPLLPSADLVTLAVEGDVLAETVRDRLLGELGRSVGCNIPLAGLETFTPWPEDCYTGVPLVKLVHQLEGLHGSAGVGTGGGGGSSGGSGGECSTVCPGRSALLHRFHPNTRYEHLTVNCCAHCNGEIKVV</sequence>
<name>A0AAW0T5Y4_SCYPA</name>
<dbReference type="GO" id="GO:0043001">
    <property type="term" value="P:Golgi to plasma membrane protein transport"/>
    <property type="evidence" value="ECO:0007669"/>
    <property type="project" value="InterPro"/>
</dbReference>
<gene>
    <name evidence="3" type="ORF">O3P69_015455</name>
</gene>
<dbReference type="EMBL" id="JARAKH010000039">
    <property type="protein sequence ID" value="KAK8382638.1"/>
    <property type="molecule type" value="Genomic_DNA"/>
</dbReference>
<dbReference type="PANTHER" id="PTHR13066">
    <property type="entry name" value="BASIC LEUCINE ZIPPER NUCLEAR FACTOR 1 BLZF1 PROTEIN"/>
    <property type="match status" value="1"/>
</dbReference>
<proteinExistence type="predicted"/>
<organism evidence="3 4">
    <name type="scientific">Scylla paramamosain</name>
    <name type="common">Mud crab</name>
    <dbReference type="NCBI Taxonomy" id="85552"/>
    <lineage>
        <taxon>Eukaryota</taxon>
        <taxon>Metazoa</taxon>
        <taxon>Ecdysozoa</taxon>
        <taxon>Arthropoda</taxon>
        <taxon>Crustacea</taxon>
        <taxon>Multicrustacea</taxon>
        <taxon>Malacostraca</taxon>
        <taxon>Eumalacostraca</taxon>
        <taxon>Eucarida</taxon>
        <taxon>Decapoda</taxon>
        <taxon>Pleocyemata</taxon>
        <taxon>Brachyura</taxon>
        <taxon>Eubrachyura</taxon>
        <taxon>Portunoidea</taxon>
        <taxon>Portunidae</taxon>
        <taxon>Portuninae</taxon>
        <taxon>Scylla</taxon>
    </lineage>
</organism>
<evidence type="ECO:0000256" key="2">
    <source>
        <dbReference type="SAM" id="MobiDB-lite"/>
    </source>
</evidence>
<keyword evidence="1" id="KW-0175">Coiled coil</keyword>
<dbReference type="Proteomes" id="UP001487740">
    <property type="component" value="Unassembled WGS sequence"/>
</dbReference>
<feature type="region of interest" description="Disordered" evidence="2">
    <location>
        <begin position="1"/>
        <end position="100"/>
    </location>
</feature>
<evidence type="ECO:0000313" key="3">
    <source>
        <dbReference type="EMBL" id="KAK8382638.1"/>
    </source>
</evidence>
<dbReference type="PANTHER" id="PTHR13066:SF2">
    <property type="entry name" value="GOLGIN-45"/>
    <property type="match status" value="1"/>
</dbReference>
<accession>A0AAW0T5Y4</accession>
<dbReference type="InterPro" id="IPR027095">
    <property type="entry name" value="Golgin-45"/>
</dbReference>
<keyword evidence="4" id="KW-1185">Reference proteome</keyword>
<evidence type="ECO:0008006" key="5">
    <source>
        <dbReference type="Google" id="ProtNLM"/>
    </source>
</evidence>
<evidence type="ECO:0000256" key="1">
    <source>
        <dbReference type="SAM" id="Coils"/>
    </source>
</evidence>
<feature type="compositionally biased region" description="Basic and acidic residues" evidence="2">
    <location>
        <begin position="57"/>
        <end position="80"/>
    </location>
</feature>
<feature type="compositionally biased region" description="Polar residues" evidence="2">
    <location>
        <begin position="34"/>
        <end position="52"/>
    </location>
</feature>
<feature type="region of interest" description="Disordered" evidence="2">
    <location>
        <begin position="154"/>
        <end position="174"/>
    </location>
</feature>
<reference evidence="3 4" key="1">
    <citation type="submission" date="2023-03" db="EMBL/GenBank/DDBJ databases">
        <title>High-quality genome of Scylla paramamosain provides insights in environmental adaptation.</title>
        <authorList>
            <person name="Zhang L."/>
        </authorList>
    </citation>
    <scope>NUCLEOTIDE SEQUENCE [LARGE SCALE GENOMIC DNA]</scope>
    <source>
        <strain evidence="3">LZ_2023a</strain>
        <tissue evidence="3">Muscle</tissue>
    </source>
</reference>
<evidence type="ECO:0000313" key="4">
    <source>
        <dbReference type="Proteomes" id="UP001487740"/>
    </source>
</evidence>